<dbReference type="Proteomes" id="UP000478052">
    <property type="component" value="Unassembled WGS sequence"/>
</dbReference>
<protein>
    <submittedName>
        <fullName evidence="2">Zinc finger MYM-type protein 1-like</fullName>
    </submittedName>
</protein>
<dbReference type="EMBL" id="VUJU01016331">
    <property type="protein sequence ID" value="KAF0689337.1"/>
    <property type="molecule type" value="Genomic_DNA"/>
</dbReference>
<proteinExistence type="predicted"/>
<evidence type="ECO:0000313" key="2">
    <source>
        <dbReference type="EMBL" id="KAF0689337.1"/>
    </source>
</evidence>
<dbReference type="SMART" id="SM00597">
    <property type="entry name" value="ZnF_TTF"/>
    <property type="match status" value="1"/>
</dbReference>
<name>A0A6G0VJY2_APHCR</name>
<reference evidence="2 3" key="1">
    <citation type="submission" date="2019-08" db="EMBL/GenBank/DDBJ databases">
        <title>Whole genome of Aphis craccivora.</title>
        <authorList>
            <person name="Voronova N.V."/>
            <person name="Shulinski R.S."/>
            <person name="Bandarenka Y.V."/>
            <person name="Zhorov D.G."/>
            <person name="Warner D."/>
        </authorList>
    </citation>
    <scope>NUCLEOTIDE SEQUENCE [LARGE SCALE GENOMIC DNA]</scope>
    <source>
        <strain evidence="2">180601</strain>
        <tissue evidence="2">Whole Body</tissue>
    </source>
</reference>
<dbReference type="OrthoDB" id="6626346at2759"/>
<accession>A0A6G0VJY2</accession>
<dbReference type="AlphaFoldDB" id="A0A6G0VJY2"/>
<organism evidence="2 3">
    <name type="scientific">Aphis craccivora</name>
    <name type="common">Cowpea aphid</name>
    <dbReference type="NCBI Taxonomy" id="307492"/>
    <lineage>
        <taxon>Eukaryota</taxon>
        <taxon>Metazoa</taxon>
        <taxon>Ecdysozoa</taxon>
        <taxon>Arthropoda</taxon>
        <taxon>Hexapoda</taxon>
        <taxon>Insecta</taxon>
        <taxon>Pterygota</taxon>
        <taxon>Neoptera</taxon>
        <taxon>Paraneoptera</taxon>
        <taxon>Hemiptera</taxon>
        <taxon>Sternorrhyncha</taxon>
        <taxon>Aphidomorpha</taxon>
        <taxon>Aphidoidea</taxon>
        <taxon>Aphididae</taxon>
        <taxon>Aphidini</taxon>
        <taxon>Aphis</taxon>
        <taxon>Aphis</taxon>
    </lineage>
</organism>
<feature type="domain" description="TTF-type" evidence="1">
    <location>
        <begin position="57"/>
        <end position="142"/>
    </location>
</feature>
<sequence length="160" mass="18375">MFSLFKKHTNVNLDDPSVSCSSGTSKNDIGVNDLGTLSTGPRRPVLASYKKSQFGKQLRSFRSQWFNDFEWLEYSIERNAAFCYVCRIFSTGNCTQDVWTHSGFDNWQKFGTKVNGHFSSKNHLTNVEKMNSYKKTKETGSVITQISSFHKEEVAKNRKY</sequence>
<gene>
    <name evidence="2" type="ORF">FWK35_00035902</name>
</gene>
<keyword evidence="3" id="KW-1185">Reference proteome</keyword>
<feature type="non-terminal residue" evidence="2">
    <location>
        <position position="160"/>
    </location>
</feature>
<comment type="caution">
    <text evidence="2">The sequence shown here is derived from an EMBL/GenBank/DDBJ whole genome shotgun (WGS) entry which is preliminary data.</text>
</comment>
<evidence type="ECO:0000313" key="3">
    <source>
        <dbReference type="Proteomes" id="UP000478052"/>
    </source>
</evidence>
<dbReference type="InterPro" id="IPR006580">
    <property type="entry name" value="Znf_TTF"/>
</dbReference>
<evidence type="ECO:0000259" key="1">
    <source>
        <dbReference type="SMART" id="SM00597"/>
    </source>
</evidence>